<evidence type="ECO:0000313" key="1">
    <source>
        <dbReference type="EMBL" id="MVO87408.1"/>
    </source>
</evidence>
<gene>
    <name evidence="1" type="ORF">GPA10_22240</name>
</gene>
<dbReference type="Gene3D" id="3.40.50.300">
    <property type="entry name" value="P-loop containing nucleotide triphosphate hydrolases"/>
    <property type="match status" value="1"/>
</dbReference>
<dbReference type="AlphaFoldDB" id="A0A6L6X0S9"/>
<comment type="caution">
    <text evidence="1">The sequence shown here is derived from an EMBL/GenBank/DDBJ whole genome shotgun (WGS) entry which is preliminary data.</text>
</comment>
<dbReference type="SUPFAM" id="SSF52540">
    <property type="entry name" value="P-loop containing nucleoside triphosphate hydrolases"/>
    <property type="match status" value="1"/>
</dbReference>
<proteinExistence type="predicted"/>
<accession>A0A6L6X0S9</accession>
<dbReference type="EMBL" id="WPNZ01000012">
    <property type="protein sequence ID" value="MVO87408.1"/>
    <property type="molecule type" value="Genomic_DNA"/>
</dbReference>
<sequence>MYSLAQSVLAKGAAGEPLPSPYKGLARHEVEFRRGEFSLIAAGPGTGKSLVALNLALHGNVPVMYFSADSNASTQLSRATAIITGDDIRDVKLRLLADDFDEYTAMLAKRWWIRFDYNARPTIADIELNLRAYFEVFGLFPHLILVDNITNVVGETPVGDAESFTFGLESLSEWMSDMARVTGAHVLALHHVTGEHSDGLTPIPLSGVKGKIARVPNVVLTIHKEVDEMGGVILHISDVKNREGFADPSGGTFSSYVFNSSSMRITDIDDTL</sequence>
<organism evidence="1 2">
    <name type="scientific">Streptomyces typhae</name>
    <dbReference type="NCBI Taxonomy" id="2681492"/>
    <lineage>
        <taxon>Bacteria</taxon>
        <taxon>Bacillati</taxon>
        <taxon>Actinomycetota</taxon>
        <taxon>Actinomycetes</taxon>
        <taxon>Kitasatosporales</taxon>
        <taxon>Streptomycetaceae</taxon>
        <taxon>Streptomyces</taxon>
    </lineage>
</organism>
<dbReference type="InterPro" id="IPR027417">
    <property type="entry name" value="P-loop_NTPase"/>
</dbReference>
<name>A0A6L6X0S9_9ACTN</name>
<keyword evidence="2" id="KW-1185">Reference proteome</keyword>
<protein>
    <submittedName>
        <fullName evidence="1">AAA family ATPase</fullName>
    </submittedName>
</protein>
<dbReference type="Pfam" id="PF13481">
    <property type="entry name" value="AAA_25"/>
    <property type="match status" value="1"/>
</dbReference>
<evidence type="ECO:0000313" key="2">
    <source>
        <dbReference type="Proteomes" id="UP000483802"/>
    </source>
</evidence>
<dbReference type="Proteomes" id="UP000483802">
    <property type="component" value="Unassembled WGS sequence"/>
</dbReference>
<reference evidence="1 2" key="1">
    <citation type="submission" date="2019-11" db="EMBL/GenBank/DDBJ databases">
        <title>Streptomyces typhae sp. nov., a novel endophytic actinomycete isolated from the root of cattail pollen (Typha angustifolia L.).</title>
        <authorList>
            <person name="Peng C."/>
        </authorList>
    </citation>
    <scope>NUCLEOTIDE SEQUENCE [LARGE SCALE GENOMIC DNA]</scope>
    <source>
        <strain evidence="2">p1417</strain>
    </source>
</reference>